<dbReference type="PANTHER" id="PTHR37422">
    <property type="entry name" value="TEICHURONIC ACID BIOSYNTHESIS PROTEIN TUAE"/>
    <property type="match status" value="1"/>
</dbReference>
<feature type="transmembrane region" description="Helical" evidence="5">
    <location>
        <begin position="409"/>
        <end position="427"/>
    </location>
</feature>
<feature type="transmembrane region" description="Helical" evidence="5">
    <location>
        <begin position="203"/>
        <end position="233"/>
    </location>
</feature>
<protein>
    <submittedName>
        <fullName evidence="7">O-antigen ligase</fullName>
    </submittedName>
</protein>
<dbReference type="GO" id="GO:0016020">
    <property type="term" value="C:membrane"/>
    <property type="evidence" value="ECO:0007669"/>
    <property type="project" value="UniProtKB-SubCell"/>
</dbReference>
<keyword evidence="2 5" id="KW-0812">Transmembrane</keyword>
<organism evidence="7">
    <name type="scientific">mine drainage metagenome</name>
    <dbReference type="NCBI Taxonomy" id="410659"/>
    <lineage>
        <taxon>unclassified sequences</taxon>
        <taxon>metagenomes</taxon>
        <taxon>ecological metagenomes</taxon>
    </lineage>
</organism>
<dbReference type="EMBL" id="MLJW01000275">
    <property type="protein sequence ID" value="OIQ90959.1"/>
    <property type="molecule type" value="Genomic_DNA"/>
</dbReference>
<evidence type="ECO:0000256" key="1">
    <source>
        <dbReference type="ARBA" id="ARBA00004141"/>
    </source>
</evidence>
<feature type="transmembrane region" description="Helical" evidence="5">
    <location>
        <begin position="352"/>
        <end position="372"/>
    </location>
</feature>
<dbReference type="PANTHER" id="PTHR37422:SF23">
    <property type="entry name" value="TEICHURONIC ACID BIOSYNTHESIS PROTEIN TUAE"/>
    <property type="match status" value="1"/>
</dbReference>
<dbReference type="InterPro" id="IPR051533">
    <property type="entry name" value="WaaL-like"/>
</dbReference>
<reference evidence="7" key="1">
    <citation type="submission" date="2016-10" db="EMBL/GenBank/DDBJ databases">
        <title>Sequence of Gallionella enrichment culture.</title>
        <authorList>
            <person name="Poehlein A."/>
            <person name="Muehling M."/>
            <person name="Daniel R."/>
        </authorList>
    </citation>
    <scope>NUCLEOTIDE SEQUENCE</scope>
</reference>
<dbReference type="InterPro" id="IPR007016">
    <property type="entry name" value="O-antigen_ligase-rel_domated"/>
</dbReference>
<evidence type="ECO:0000256" key="4">
    <source>
        <dbReference type="ARBA" id="ARBA00023136"/>
    </source>
</evidence>
<feature type="transmembrane region" description="Helical" evidence="5">
    <location>
        <begin position="82"/>
        <end position="100"/>
    </location>
</feature>
<keyword evidence="3 5" id="KW-1133">Transmembrane helix</keyword>
<dbReference type="GO" id="GO:0016874">
    <property type="term" value="F:ligase activity"/>
    <property type="evidence" value="ECO:0007669"/>
    <property type="project" value="UniProtKB-KW"/>
</dbReference>
<comment type="subcellular location">
    <subcellularLocation>
        <location evidence="1">Membrane</location>
        <topology evidence="1">Multi-pass membrane protein</topology>
    </subcellularLocation>
</comment>
<name>A0A1J5RG49_9ZZZZ</name>
<gene>
    <name evidence="7" type="primary">rfaL_3</name>
    <name evidence="7" type="ORF">GALL_271650</name>
</gene>
<evidence type="ECO:0000256" key="3">
    <source>
        <dbReference type="ARBA" id="ARBA00022989"/>
    </source>
</evidence>
<evidence type="ECO:0000256" key="5">
    <source>
        <dbReference type="SAM" id="Phobius"/>
    </source>
</evidence>
<feature type="transmembrane region" description="Helical" evidence="5">
    <location>
        <begin position="135"/>
        <end position="154"/>
    </location>
</feature>
<comment type="caution">
    <text evidence="7">The sequence shown here is derived from an EMBL/GenBank/DDBJ whole genome shotgun (WGS) entry which is preliminary data.</text>
</comment>
<feature type="transmembrane region" description="Helical" evidence="5">
    <location>
        <begin position="51"/>
        <end position="70"/>
    </location>
</feature>
<accession>A0A1J5RG49</accession>
<dbReference type="Pfam" id="PF04932">
    <property type="entry name" value="Wzy_C"/>
    <property type="match status" value="1"/>
</dbReference>
<sequence>MPGLPRSHDAGAHADAPGARWPQRPAAGFAVAAVLVAYPALVLLVRGAVNSVLLVLVLASAASFSALPPARMNADDRGWIRAWVFAMLGVSAATLLSQAVHSSWVWRHDDAPARFMLAVPVYFALRRIDLRRLAALQYGLIAGPLLIAVGLVVAPHRDPFGRLSVGFIDLITFGNTALLLGVLAALSIGWLGPEPPWRRALKLAALLAGLYASVVSGSRGGWLALPLFLGIGLLGGRHRGDWRRVGWIAAGALALAALAYWQIPEIHRRIDLVLTDLRGFRQGDADTSVGIRLQLWRVALHLWAQQPWFGLGPGGFRDAMMSMQHAGWLTPLAAQYGRGEVHNEILDKACALGVPGLIAILALYLVPATIFARRLHGASAVPARMGLALTLGFLVFGLTVETFDLTMNAAFYALSVAVLLAATLRPAHEP</sequence>
<feature type="transmembrane region" description="Helical" evidence="5">
    <location>
        <begin position="26"/>
        <end position="45"/>
    </location>
</feature>
<feature type="transmembrane region" description="Helical" evidence="5">
    <location>
        <begin position="166"/>
        <end position="191"/>
    </location>
</feature>
<dbReference type="AlphaFoldDB" id="A0A1J5RG49"/>
<feature type="transmembrane region" description="Helical" evidence="5">
    <location>
        <begin position="384"/>
        <end position="403"/>
    </location>
</feature>
<keyword evidence="7" id="KW-0436">Ligase</keyword>
<feature type="domain" description="O-antigen ligase-related" evidence="6">
    <location>
        <begin position="205"/>
        <end position="360"/>
    </location>
</feature>
<evidence type="ECO:0000256" key="2">
    <source>
        <dbReference type="ARBA" id="ARBA00022692"/>
    </source>
</evidence>
<keyword evidence="4 5" id="KW-0472">Membrane</keyword>
<evidence type="ECO:0000313" key="7">
    <source>
        <dbReference type="EMBL" id="OIQ90959.1"/>
    </source>
</evidence>
<evidence type="ECO:0000259" key="6">
    <source>
        <dbReference type="Pfam" id="PF04932"/>
    </source>
</evidence>
<feature type="transmembrane region" description="Helical" evidence="5">
    <location>
        <begin position="245"/>
        <end position="263"/>
    </location>
</feature>
<proteinExistence type="predicted"/>